<evidence type="ECO:0000313" key="3">
    <source>
        <dbReference type="Proteomes" id="UP001153365"/>
    </source>
</evidence>
<feature type="transmembrane region" description="Helical" evidence="1">
    <location>
        <begin position="28"/>
        <end position="48"/>
    </location>
</feature>
<reference evidence="2" key="1">
    <citation type="submission" date="2022-06" db="EMBL/GenBank/DDBJ databases">
        <authorList>
            <consortium name="SYNGENTA / RWTH Aachen University"/>
        </authorList>
    </citation>
    <scope>NUCLEOTIDE SEQUENCE</scope>
</reference>
<keyword evidence="1" id="KW-1133">Transmembrane helix</keyword>
<feature type="transmembrane region" description="Helical" evidence="1">
    <location>
        <begin position="401"/>
        <end position="422"/>
    </location>
</feature>
<gene>
    <name evidence="2" type="ORF">PPACK8108_LOCUS21951</name>
</gene>
<keyword evidence="1" id="KW-0472">Membrane</keyword>
<keyword evidence="1" id="KW-0812">Transmembrane</keyword>
<keyword evidence="3" id="KW-1185">Reference proteome</keyword>
<feature type="transmembrane region" description="Helical" evidence="1">
    <location>
        <begin position="160"/>
        <end position="182"/>
    </location>
</feature>
<comment type="caution">
    <text evidence="2">The sequence shown here is derived from an EMBL/GenBank/DDBJ whole genome shotgun (WGS) entry which is preliminary data.</text>
</comment>
<feature type="transmembrane region" description="Helical" evidence="1">
    <location>
        <begin position="247"/>
        <end position="273"/>
    </location>
</feature>
<dbReference type="Proteomes" id="UP001153365">
    <property type="component" value="Unassembled WGS sequence"/>
</dbReference>
<name>A0AAV0BM25_PHAPC</name>
<sequence length="426" mass="48334">MDIDKLVKIKESVDDAYHPHASPSVKRLFWFMVAFFPLVGVCHILTMIQRHKVSGAWLFRKCSQGYVHPHMNMVMPLISLLLTIAITVATILLQFNLKSHIKPPAVIILILSFNLIHSLNWSRTFSTVYAMPPASSHLSFSKDGRRSLFSMGTKILSPKFYNALHALGYLWGIFFTVLYSVLVGKRIRHINYHYELLSSAIENTQLLLHSNDTRRASLVASGALHIKKSVEELQISNHLVFKYLKSVIMSMIAINVVSIALLGWSTTVILICLSKQVKIYQDYLNHRKDAVQLGMLSTQGEKSDPDLLDGSFKEASLFMSGLDSSTFPSKRNSSGRSLSFYTRNSTCMTEQGSWRDWLPTLQRGTVVEQSLWRSNLMGEMSNSQSSGQARLKSQYRTLKRYAINTFWQSVTSMLLCFSYMSFGITM</sequence>
<accession>A0AAV0BM25</accession>
<feature type="transmembrane region" description="Helical" evidence="1">
    <location>
        <begin position="69"/>
        <end position="95"/>
    </location>
</feature>
<dbReference type="EMBL" id="CALTRL010005843">
    <property type="protein sequence ID" value="CAH7687202.1"/>
    <property type="molecule type" value="Genomic_DNA"/>
</dbReference>
<organism evidence="2 3">
    <name type="scientific">Phakopsora pachyrhizi</name>
    <name type="common">Asian soybean rust disease fungus</name>
    <dbReference type="NCBI Taxonomy" id="170000"/>
    <lineage>
        <taxon>Eukaryota</taxon>
        <taxon>Fungi</taxon>
        <taxon>Dikarya</taxon>
        <taxon>Basidiomycota</taxon>
        <taxon>Pucciniomycotina</taxon>
        <taxon>Pucciniomycetes</taxon>
        <taxon>Pucciniales</taxon>
        <taxon>Phakopsoraceae</taxon>
        <taxon>Phakopsora</taxon>
    </lineage>
</organism>
<proteinExistence type="predicted"/>
<evidence type="ECO:0000313" key="2">
    <source>
        <dbReference type="EMBL" id="CAH7687202.1"/>
    </source>
</evidence>
<protein>
    <submittedName>
        <fullName evidence="2">Expressed protein</fullName>
    </submittedName>
</protein>
<dbReference type="AlphaFoldDB" id="A0AAV0BM25"/>
<evidence type="ECO:0000256" key="1">
    <source>
        <dbReference type="SAM" id="Phobius"/>
    </source>
</evidence>